<keyword evidence="3" id="KW-1185">Reference proteome</keyword>
<comment type="caution">
    <text evidence="2">The sequence shown here is derived from an EMBL/GenBank/DDBJ whole genome shotgun (WGS) entry which is preliminary data.</text>
</comment>
<keyword evidence="1" id="KW-0472">Membrane</keyword>
<keyword evidence="1" id="KW-1133">Transmembrane helix</keyword>
<protein>
    <submittedName>
        <fullName evidence="2">Uncharacterized protein</fullName>
    </submittedName>
</protein>
<gene>
    <name evidence="2" type="ORF">PIB30_095579</name>
</gene>
<evidence type="ECO:0000256" key="1">
    <source>
        <dbReference type="SAM" id="Phobius"/>
    </source>
</evidence>
<evidence type="ECO:0000313" key="3">
    <source>
        <dbReference type="Proteomes" id="UP001341840"/>
    </source>
</evidence>
<feature type="transmembrane region" description="Helical" evidence="1">
    <location>
        <begin position="27"/>
        <end position="51"/>
    </location>
</feature>
<accession>A0ABU6UXI5</accession>
<dbReference type="EMBL" id="JASCZI010123026">
    <property type="protein sequence ID" value="MED6165005.1"/>
    <property type="molecule type" value="Genomic_DNA"/>
</dbReference>
<dbReference type="Proteomes" id="UP001341840">
    <property type="component" value="Unassembled WGS sequence"/>
</dbReference>
<proteinExistence type="predicted"/>
<sequence>VVVIVQFSVESTKVRYHHLDCFRICPIWLNIVVSLGFALLLSEITIVSAHVDWFKNLLGVRGLPSTFIRRLKSSIGRSYSGWREHSLTPFGSIVVPYTQLES</sequence>
<keyword evidence="1" id="KW-0812">Transmembrane</keyword>
<feature type="non-terminal residue" evidence="2">
    <location>
        <position position="1"/>
    </location>
</feature>
<evidence type="ECO:0000313" key="2">
    <source>
        <dbReference type="EMBL" id="MED6165005.1"/>
    </source>
</evidence>
<reference evidence="2 3" key="1">
    <citation type="journal article" date="2023" name="Plants (Basel)">
        <title>Bridging the Gap: Combining Genomics and Transcriptomics Approaches to Understand Stylosanthes scabra, an Orphan Legume from the Brazilian Caatinga.</title>
        <authorList>
            <person name="Ferreira-Neto J.R.C."/>
            <person name="da Silva M.D."/>
            <person name="Binneck E."/>
            <person name="de Melo N.F."/>
            <person name="da Silva R.H."/>
            <person name="de Melo A.L.T.M."/>
            <person name="Pandolfi V."/>
            <person name="Bustamante F.O."/>
            <person name="Brasileiro-Vidal A.C."/>
            <person name="Benko-Iseppon A.M."/>
        </authorList>
    </citation>
    <scope>NUCLEOTIDE SEQUENCE [LARGE SCALE GENOMIC DNA]</scope>
    <source>
        <tissue evidence="2">Leaves</tissue>
    </source>
</reference>
<name>A0ABU6UXI5_9FABA</name>
<organism evidence="2 3">
    <name type="scientific">Stylosanthes scabra</name>
    <dbReference type="NCBI Taxonomy" id="79078"/>
    <lineage>
        <taxon>Eukaryota</taxon>
        <taxon>Viridiplantae</taxon>
        <taxon>Streptophyta</taxon>
        <taxon>Embryophyta</taxon>
        <taxon>Tracheophyta</taxon>
        <taxon>Spermatophyta</taxon>
        <taxon>Magnoliopsida</taxon>
        <taxon>eudicotyledons</taxon>
        <taxon>Gunneridae</taxon>
        <taxon>Pentapetalae</taxon>
        <taxon>rosids</taxon>
        <taxon>fabids</taxon>
        <taxon>Fabales</taxon>
        <taxon>Fabaceae</taxon>
        <taxon>Papilionoideae</taxon>
        <taxon>50 kb inversion clade</taxon>
        <taxon>dalbergioids sensu lato</taxon>
        <taxon>Dalbergieae</taxon>
        <taxon>Pterocarpus clade</taxon>
        <taxon>Stylosanthes</taxon>
    </lineage>
</organism>